<comment type="caution">
    <text evidence="19">The sequence shown here is derived from an EMBL/GenBank/DDBJ whole genome shotgun (WGS) entry which is preliminary data.</text>
</comment>
<dbReference type="SUPFAM" id="SSF47384">
    <property type="entry name" value="Homodimeric domain of signal transducing histidine kinase"/>
    <property type="match status" value="1"/>
</dbReference>
<evidence type="ECO:0000256" key="4">
    <source>
        <dbReference type="ARBA" id="ARBA00022475"/>
    </source>
</evidence>
<keyword evidence="14" id="KW-0175">Coiled coil</keyword>
<evidence type="ECO:0000256" key="12">
    <source>
        <dbReference type="ARBA" id="ARBA00023012"/>
    </source>
</evidence>
<evidence type="ECO:0000256" key="9">
    <source>
        <dbReference type="ARBA" id="ARBA00022777"/>
    </source>
</evidence>
<dbReference type="SMART" id="SM00387">
    <property type="entry name" value="HATPase_c"/>
    <property type="match status" value="1"/>
</dbReference>
<feature type="transmembrane region" description="Helical" evidence="15">
    <location>
        <begin position="278"/>
        <end position="301"/>
    </location>
</feature>
<gene>
    <name evidence="19" type="ORF">H6G03_31170</name>
</gene>
<evidence type="ECO:0000256" key="2">
    <source>
        <dbReference type="ARBA" id="ARBA00004651"/>
    </source>
</evidence>
<dbReference type="Pfam" id="PF08447">
    <property type="entry name" value="PAS_3"/>
    <property type="match status" value="1"/>
</dbReference>
<keyword evidence="10" id="KW-0067">ATP-binding</keyword>
<dbReference type="AlphaFoldDB" id="A0A926ZJF4"/>
<proteinExistence type="predicted"/>
<evidence type="ECO:0000259" key="18">
    <source>
        <dbReference type="PROSITE" id="PS50113"/>
    </source>
</evidence>
<feature type="transmembrane region" description="Helical" evidence="15">
    <location>
        <begin position="195"/>
        <end position="215"/>
    </location>
</feature>
<dbReference type="CDD" id="cd00082">
    <property type="entry name" value="HisKA"/>
    <property type="match status" value="1"/>
</dbReference>
<keyword evidence="5" id="KW-0597">Phosphoprotein</keyword>
<dbReference type="Gene3D" id="3.30.450.20">
    <property type="entry name" value="PAS domain"/>
    <property type="match status" value="1"/>
</dbReference>
<evidence type="ECO:0000256" key="15">
    <source>
        <dbReference type="SAM" id="Phobius"/>
    </source>
</evidence>
<evidence type="ECO:0000256" key="3">
    <source>
        <dbReference type="ARBA" id="ARBA00012438"/>
    </source>
</evidence>
<feature type="domain" description="PAS" evidence="17">
    <location>
        <begin position="339"/>
        <end position="385"/>
    </location>
</feature>
<feature type="domain" description="Histidine kinase" evidence="16">
    <location>
        <begin position="499"/>
        <end position="750"/>
    </location>
</feature>
<dbReference type="CDD" id="cd00130">
    <property type="entry name" value="PAS"/>
    <property type="match status" value="1"/>
</dbReference>
<dbReference type="InterPro" id="IPR000014">
    <property type="entry name" value="PAS"/>
</dbReference>
<name>A0A926ZJF4_9CYAN</name>
<reference evidence="19" key="1">
    <citation type="journal article" date="2015" name="ISME J.">
        <title>Draft Genome Sequence of Streptomyces incarnatus NRRL8089, which Produces the Nucleoside Antibiotic Sinefungin.</title>
        <authorList>
            <person name="Oshima K."/>
            <person name="Hattori M."/>
            <person name="Shimizu H."/>
            <person name="Fukuda K."/>
            <person name="Nemoto M."/>
            <person name="Inagaki K."/>
            <person name="Tamura T."/>
        </authorList>
    </citation>
    <scope>NUCLEOTIDE SEQUENCE</scope>
    <source>
        <strain evidence="19">FACHB-1375</strain>
    </source>
</reference>
<evidence type="ECO:0000256" key="8">
    <source>
        <dbReference type="ARBA" id="ARBA00022741"/>
    </source>
</evidence>
<dbReference type="InterPro" id="IPR003661">
    <property type="entry name" value="HisK_dim/P_dom"/>
</dbReference>
<keyword evidence="7 15" id="KW-0812">Transmembrane</keyword>
<keyword evidence="13 15" id="KW-0472">Membrane</keyword>
<dbReference type="Pfam" id="PF05231">
    <property type="entry name" value="MASE1"/>
    <property type="match status" value="1"/>
</dbReference>
<dbReference type="Proteomes" id="UP000641646">
    <property type="component" value="Unassembled WGS sequence"/>
</dbReference>
<dbReference type="InterPro" id="IPR000700">
    <property type="entry name" value="PAS-assoc_C"/>
</dbReference>
<keyword evidence="8" id="KW-0547">Nucleotide-binding</keyword>
<dbReference type="InterPro" id="IPR001610">
    <property type="entry name" value="PAC"/>
</dbReference>
<evidence type="ECO:0000256" key="11">
    <source>
        <dbReference type="ARBA" id="ARBA00022989"/>
    </source>
</evidence>
<feature type="domain" description="PAC" evidence="18">
    <location>
        <begin position="388"/>
        <end position="440"/>
    </location>
</feature>
<keyword evidence="20" id="KW-1185">Reference proteome</keyword>
<sequence length="752" mass="84100">MSPIPNRFWRYLLTVAILAAVYGGAGKLALQIPSIVPQVTPLYPPAGISQAALLLLGLRVWPGVMLGDFFVSLSLGVSPIVALAMGASASLQALTSTALLKRYKVKLNLERPQDVLAFVTLSAMLSTTLSSTFSVLLLCANGIQPWRNFGITWLSWWLGDVMGVLVVTPVLLSWCTVNLPKRPVSPQTMRKSLQYIDAGILLILLIAVSWVVFTWQTKGAIARYPFEYLPFPLVVWVAFRFKQRGSVVATLFLCSIAIWGTGQGVGPFQNHTNNPIEAVLSLQAFVAVVSIAALLLAATVAELQQVQKSLHSSQASLADAQRIAHLGSWDLDLIEQQWHWSEELYRILGYSPHTFAPNCETFLRTVHAEDREWVKNSLQEALTQEKPYSINYRIVRPNGEERVIREQTEIIRDIDKMPIRITGTIQDITKQKRVEQALIQSEAQLLELAHNLDLKVHERTQQLQQKNEELAQSLKTLQETQQQLIQSEKMSSLGSLVAGVAHEINNPVNFIYGNITHVREYTKSLLDLIDLYQQECQHTSFEIKDCIESSDLEFVKADLPKILSSMQAGADRIRQIVLSLRNFSRLDEAHMKPVDIHHGIESALLLLQQRLKSFRNTGIDAIKDYSKLPLVECYPGQLNQVFMNILTNAIDAIESLPETKLQRAVITIQTRMLSSDRVLIKIADTGSGMTPVVKARIFDPFFTTKPVGKGTGLGLSISYQIIVEHHKGQIKCISEPGKGTEFHIEIPLWQSR</sequence>
<evidence type="ECO:0000256" key="1">
    <source>
        <dbReference type="ARBA" id="ARBA00000085"/>
    </source>
</evidence>
<comment type="catalytic activity">
    <reaction evidence="1">
        <text>ATP + protein L-histidine = ADP + protein N-phospho-L-histidine.</text>
        <dbReference type="EC" id="2.7.13.3"/>
    </reaction>
</comment>
<evidence type="ECO:0000313" key="20">
    <source>
        <dbReference type="Proteomes" id="UP000641646"/>
    </source>
</evidence>
<dbReference type="EMBL" id="JACJPW010000123">
    <property type="protein sequence ID" value="MBD2185483.1"/>
    <property type="molecule type" value="Genomic_DNA"/>
</dbReference>
<dbReference type="InterPro" id="IPR036097">
    <property type="entry name" value="HisK_dim/P_sf"/>
</dbReference>
<dbReference type="InterPro" id="IPR004358">
    <property type="entry name" value="Sig_transdc_His_kin-like_C"/>
</dbReference>
<dbReference type="PANTHER" id="PTHR43065">
    <property type="entry name" value="SENSOR HISTIDINE KINASE"/>
    <property type="match status" value="1"/>
</dbReference>
<dbReference type="InterPro" id="IPR007895">
    <property type="entry name" value="MASE1"/>
</dbReference>
<organism evidence="19 20">
    <name type="scientific">Aerosakkonema funiforme FACHB-1375</name>
    <dbReference type="NCBI Taxonomy" id="2949571"/>
    <lineage>
        <taxon>Bacteria</taxon>
        <taxon>Bacillati</taxon>
        <taxon>Cyanobacteriota</taxon>
        <taxon>Cyanophyceae</taxon>
        <taxon>Oscillatoriophycideae</taxon>
        <taxon>Aerosakkonematales</taxon>
        <taxon>Aerosakkonemataceae</taxon>
        <taxon>Aerosakkonema</taxon>
    </lineage>
</organism>
<dbReference type="GO" id="GO:0005524">
    <property type="term" value="F:ATP binding"/>
    <property type="evidence" value="ECO:0007669"/>
    <property type="project" value="UniProtKB-KW"/>
</dbReference>
<feature type="transmembrane region" description="Helical" evidence="15">
    <location>
        <begin position="12"/>
        <end position="30"/>
    </location>
</feature>
<evidence type="ECO:0000256" key="14">
    <source>
        <dbReference type="SAM" id="Coils"/>
    </source>
</evidence>
<dbReference type="SUPFAM" id="SSF55785">
    <property type="entry name" value="PYP-like sensor domain (PAS domain)"/>
    <property type="match status" value="1"/>
</dbReference>
<reference evidence="19" key="2">
    <citation type="submission" date="2020-08" db="EMBL/GenBank/DDBJ databases">
        <authorList>
            <person name="Chen M."/>
            <person name="Teng W."/>
            <person name="Zhao L."/>
            <person name="Hu C."/>
            <person name="Zhou Y."/>
            <person name="Han B."/>
            <person name="Song L."/>
            <person name="Shu W."/>
        </authorList>
    </citation>
    <scope>NUCLEOTIDE SEQUENCE</scope>
    <source>
        <strain evidence="19">FACHB-1375</strain>
    </source>
</reference>
<comment type="subcellular location">
    <subcellularLocation>
        <location evidence="2">Cell membrane</location>
        <topology evidence="2">Multi-pass membrane protein</topology>
    </subcellularLocation>
</comment>
<evidence type="ECO:0000256" key="7">
    <source>
        <dbReference type="ARBA" id="ARBA00022692"/>
    </source>
</evidence>
<evidence type="ECO:0000259" key="17">
    <source>
        <dbReference type="PROSITE" id="PS50112"/>
    </source>
</evidence>
<feature type="transmembrane region" description="Helical" evidence="15">
    <location>
        <begin position="155"/>
        <end position="174"/>
    </location>
</feature>
<feature type="transmembrane region" description="Helical" evidence="15">
    <location>
        <begin position="246"/>
        <end position="266"/>
    </location>
</feature>
<dbReference type="PROSITE" id="PS50113">
    <property type="entry name" value="PAC"/>
    <property type="match status" value="1"/>
</dbReference>
<evidence type="ECO:0000313" key="19">
    <source>
        <dbReference type="EMBL" id="MBD2185483.1"/>
    </source>
</evidence>
<dbReference type="PANTHER" id="PTHR43065:SF10">
    <property type="entry name" value="PEROXIDE STRESS-ACTIVATED HISTIDINE KINASE MAK3"/>
    <property type="match status" value="1"/>
</dbReference>
<dbReference type="PROSITE" id="PS50109">
    <property type="entry name" value="HIS_KIN"/>
    <property type="match status" value="1"/>
</dbReference>
<dbReference type="Gene3D" id="1.10.287.130">
    <property type="match status" value="1"/>
</dbReference>
<dbReference type="Pfam" id="PF02518">
    <property type="entry name" value="HATPase_c"/>
    <property type="match status" value="1"/>
</dbReference>
<keyword evidence="11 15" id="KW-1133">Transmembrane helix</keyword>
<dbReference type="SMART" id="SM00086">
    <property type="entry name" value="PAC"/>
    <property type="match status" value="1"/>
</dbReference>
<evidence type="ECO:0000256" key="6">
    <source>
        <dbReference type="ARBA" id="ARBA00022679"/>
    </source>
</evidence>
<dbReference type="GO" id="GO:0000155">
    <property type="term" value="F:phosphorelay sensor kinase activity"/>
    <property type="evidence" value="ECO:0007669"/>
    <property type="project" value="InterPro"/>
</dbReference>
<dbReference type="InterPro" id="IPR036890">
    <property type="entry name" value="HATPase_C_sf"/>
</dbReference>
<feature type="transmembrane region" description="Helical" evidence="15">
    <location>
        <begin position="73"/>
        <end position="94"/>
    </location>
</feature>
<dbReference type="Gene3D" id="2.10.70.100">
    <property type="match status" value="1"/>
</dbReference>
<protein>
    <recommendedName>
        <fullName evidence="3">histidine kinase</fullName>
        <ecNumber evidence="3">2.7.13.3</ecNumber>
    </recommendedName>
</protein>
<dbReference type="PROSITE" id="PS50112">
    <property type="entry name" value="PAS"/>
    <property type="match status" value="1"/>
</dbReference>
<dbReference type="SUPFAM" id="SSF55874">
    <property type="entry name" value="ATPase domain of HSP90 chaperone/DNA topoisomerase II/histidine kinase"/>
    <property type="match status" value="1"/>
</dbReference>
<dbReference type="RefSeq" id="WP_190473838.1">
    <property type="nucleotide sequence ID" value="NZ_JACJPW010000123.1"/>
</dbReference>
<keyword evidence="4" id="KW-1003">Cell membrane</keyword>
<feature type="coiled-coil region" evidence="14">
    <location>
        <begin position="460"/>
        <end position="487"/>
    </location>
</feature>
<dbReference type="PRINTS" id="PR00344">
    <property type="entry name" value="BCTRLSENSOR"/>
</dbReference>
<accession>A0A926ZJF4</accession>
<keyword evidence="12" id="KW-0902">Two-component regulatory system</keyword>
<feature type="transmembrane region" description="Helical" evidence="15">
    <location>
        <begin position="115"/>
        <end position="143"/>
    </location>
</feature>
<dbReference type="InterPro" id="IPR035965">
    <property type="entry name" value="PAS-like_dom_sf"/>
</dbReference>
<evidence type="ECO:0000256" key="13">
    <source>
        <dbReference type="ARBA" id="ARBA00023136"/>
    </source>
</evidence>
<dbReference type="InterPro" id="IPR013655">
    <property type="entry name" value="PAS_fold_3"/>
</dbReference>
<dbReference type="NCBIfam" id="TIGR00229">
    <property type="entry name" value="sensory_box"/>
    <property type="match status" value="1"/>
</dbReference>
<dbReference type="InterPro" id="IPR003594">
    <property type="entry name" value="HATPase_dom"/>
</dbReference>
<evidence type="ECO:0000256" key="10">
    <source>
        <dbReference type="ARBA" id="ARBA00022840"/>
    </source>
</evidence>
<dbReference type="EC" id="2.7.13.3" evidence="3"/>
<dbReference type="InterPro" id="IPR005467">
    <property type="entry name" value="His_kinase_dom"/>
</dbReference>
<keyword evidence="6" id="KW-0808">Transferase</keyword>
<dbReference type="GO" id="GO:0005886">
    <property type="term" value="C:plasma membrane"/>
    <property type="evidence" value="ECO:0007669"/>
    <property type="project" value="UniProtKB-SubCell"/>
</dbReference>
<keyword evidence="9" id="KW-0418">Kinase</keyword>
<dbReference type="Gene3D" id="3.30.565.10">
    <property type="entry name" value="Histidine kinase-like ATPase, C-terminal domain"/>
    <property type="match status" value="1"/>
</dbReference>
<evidence type="ECO:0000259" key="16">
    <source>
        <dbReference type="PROSITE" id="PS50109"/>
    </source>
</evidence>
<evidence type="ECO:0000256" key="5">
    <source>
        <dbReference type="ARBA" id="ARBA00022553"/>
    </source>
</evidence>